<feature type="transmembrane region" description="Helical" evidence="6">
    <location>
        <begin position="214"/>
        <end position="236"/>
    </location>
</feature>
<dbReference type="RefSeq" id="WP_009560530.1">
    <property type="nucleotide sequence ID" value="NZ_AYZN01000001.1"/>
</dbReference>
<evidence type="ECO:0000256" key="4">
    <source>
        <dbReference type="ARBA" id="ARBA00022989"/>
    </source>
</evidence>
<dbReference type="PATRIC" id="fig|1423790.3.peg.562"/>
<feature type="transmembrane region" description="Helical" evidence="6">
    <location>
        <begin position="184"/>
        <end position="202"/>
    </location>
</feature>
<dbReference type="PIRSF" id="PIRSF035875">
    <property type="entry name" value="RNase_BN"/>
    <property type="match status" value="1"/>
</dbReference>
<accession>I7JZ21</accession>
<dbReference type="PANTHER" id="PTHR30213:SF0">
    <property type="entry name" value="UPF0761 MEMBRANE PROTEIN YIHY"/>
    <property type="match status" value="1"/>
</dbReference>
<feature type="transmembrane region" description="Helical" evidence="6">
    <location>
        <begin position="91"/>
        <end position="112"/>
    </location>
</feature>
<dbReference type="Proteomes" id="UP000009311">
    <property type="component" value="Unassembled WGS sequence"/>
</dbReference>
<comment type="subcellular location">
    <subcellularLocation>
        <location evidence="1">Cell membrane</location>
        <topology evidence="1">Multi-pass membrane protein</topology>
    </subcellularLocation>
</comment>
<keyword evidence="3 6" id="KW-0812">Transmembrane</keyword>
<comment type="caution">
    <text evidence="7">The sequence shown here is derived from an EMBL/GenBank/DDBJ whole genome shotgun (WGS) entry which is preliminary data.</text>
</comment>
<feature type="transmembrane region" description="Helical" evidence="6">
    <location>
        <begin position="248"/>
        <end position="272"/>
    </location>
</feature>
<dbReference type="EMBL" id="CAKD01000024">
    <property type="protein sequence ID" value="CCI85965.1"/>
    <property type="molecule type" value="Genomic_DNA"/>
</dbReference>
<gene>
    <name evidence="7" type="ORF">BN53_07715</name>
</gene>
<proteinExistence type="predicted"/>
<dbReference type="eggNOG" id="COG1295">
    <property type="taxonomic scope" value="Bacteria"/>
</dbReference>
<feature type="transmembrane region" description="Helical" evidence="6">
    <location>
        <begin position="133"/>
        <end position="164"/>
    </location>
</feature>
<organism evidence="7 8">
    <name type="scientific">Lactobacillus pasteurii DSM 23907 = CRBIP 24.76</name>
    <dbReference type="NCBI Taxonomy" id="1423790"/>
    <lineage>
        <taxon>Bacteria</taxon>
        <taxon>Bacillati</taxon>
        <taxon>Bacillota</taxon>
        <taxon>Bacilli</taxon>
        <taxon>Lactobacillales</taxon>
        <taxon>Lactobacillaceae</taxon>
        <taxon>Lactobacillus</taxon>
    </lineage>
</organism>
<sequence length="303" mass="34457">MKKSGGGIKRFYQTISTIYTQGEIIQGAIIIAYYVLFSIFPVIMIVGNILPLFHIDTAPIAEYLNLILPEQISHYIIPIINSLLKNKSTGYISFGIVTALWTFSNLVNAIRIGMNRIYDVHKVELNLSLLSFLWNRGVTILLTGVILMLFTVFSLALIFGQQILGLLRPIFGFSLGKMVTLFNYKYPVLLTLITLLVAYLNYALPNIDLRKRVIWPGVITTVLGWIALSFGFSFYLHNFRISWENYGIVGTFIIFMMWLHLTALLLLFGTCVNATIVRMRYGQVNFSSGRVASYIQQRRRSAK</sequence>
<dbReference type="OrthoDB" id="9775903at2"/>
<evidence type="ECO:0000256" key="5">
    <source>
        <dbReference type="ARBA" id="ARBA00023136"/>
    </source>
</evidence>
<keyword evidence="5 6" id="KW-0472">Membrane</keyword>
<name>I7JZ21_9LACO</name>
<reference evidence="7 8" key="1">
    <citation type="submission" date="2012-06" db="EMBL/GenBank/DDBJ databases">
        <title>Draft Genome Sequence of Lactobacillus pasteurii CRBIP 24.76T.</title>
        <authorList>
            <person name="Cousin S."/>
            <person name="Bouchier C."/>
            <person name="Loux V."/>
            <person name="Ma L."/>
            <person name="Creno S."/>
            <person name="Bizet C."/>
            <person name="Clermont D."/>
        </authorList>
    </citation>
    <scope>NUCLEOTIDE SEQUENCE [LARGE SCALE GENOMIC DNA]</scope>
    <source>
        <strain evidence="8">CRBIP 24.76T</strain>
    </source>
</reference>
<dbReference type="PANTHER" id="PTHR30213">
    <property type="entry name" value="INNER MEMBRANE PROTEIN YHJD"/>
    <property type="match status" value="1"/>
</dbReference>
<protein>
    <submittedName>
        <fullName evidence="7">Possible ribonuclease BN</fullName>
    </submittedName>
</protein>
<evidence type="ECO:0000256" key="6">
    <source>
        <dbReference type="SAM" id="Phobius"/>
    </source>
</evidence>
<keyword evidence="4 6" id="KW-1133">Transmembrane helix</keyword>
<evidence type="ECO:0000313" key="8">
    <source>
        <dbReference type="Proteomes" id="UP000009311"/>
    </source>
</evidence>
<keyword evidence="8" id="KW-1185">Reference proteome</keyword>
<dbReference type="GO" id="GO:0005886">
    <property type="term" value="C:plasma membrane"/>
    <property type="evidence" value="ECO:0007669"/>
    <property type="project" value="UniProtKB-SubCell"/>
</dbReference>
<dbReference type="Pfam" id="PF03631">
    <property type="entry name" value="Virul_fac_BrkB"/>
    <property type="match status" value="1"/>
</dbReference>
<dbReference type="InterPro" id="IPR017039">
    <property type="entry name" value="Virul_fac_BrkB"/>
</dbReference>
<evidence type="ECO:0000256" key="2">
    <source>
        <dbReference type="ARBA" id="ARBA00022475"/>
    </source>
</evidence>
<keyword evidence="2" id="KW-1003">Cell membrane</keyword>
<evidence type="ECO:0000256" key="1">
    <source>
        <dbReference type="ARBA" id="ARBA00004651"/>
    </source>
</evidence>
<dbReference type="AlphaFoldDB" id="I7JZ21"/>
<feature type="transmembrane region" description="Helical" evidence="6">
    <location>
        <begin position="31"/>
        <end position="53"/>
    </location>
</feature>
<evidence type="ECO:0000256" key="3">
    <source>
        <dbReference type="ARBA" id="ARBA00022692"/>
    </source>
</evidence>
<dbReference type="STRING" id="1423790.BN53_07715"/>
<evidence type="ECO:0000313" key="7">
    <source>
        <dbReference type="EMBL" id="CCI85965.1"/>
    </source>
</evidence>